<organism evidence="2 3">
    <name type="scientific">Tribonema minus</name>
    <dbReference type="NCBI Taxonomy" id="303371"/>
    <lineage>
        <taxon>Eukaryota</taxon>
        <taxon>Sar</taxon>
        <taxon>Stramenopiles</taxon>
        <taxon>Ochrophyta</taxon>
        <taxon>PX clade</taxon>
        <taxon>Xanthophyceae</taxon>
        <taxon>Tribonematales</taxon>
        <taxon>Tribonemataceae</taxon>
        <taxon>Tribonema</taxon>
    </lineage>
</organism>
<proteinExistence type="predicted"/>
<sequence>MLAVYGWRAWSQAKRARVPQLAAQVATNEVQHTVSAEAAIAADDTKATPMAGPLDSLPPELQTRIAALKETIASVAGALKSSETETELAIRKAPAGLADLQEVPAAAAAAAAAPNPKADARAAARRQRTQQALEASSASATGKVAQLFDR</sequence>
<name>A0A835Z5W7_9STRA</name>
<gene>
    <name evidence="2" type="ORF">JKP88DRAFT_254243</name>
</gene>
<reference evidence="2" key="1">
    <citation type="submission" date="2021-02" db="EMBL/GenBank/DDBJ databases">
        <title>First Annotated Genome of the Yellow-green Alga Tribonema minus.</title>
        <authorList>
            <person name="Mahan K.M."/>
        </authorList>
    </citation>
    <scope>NUCLEOTIDE SEQUENCE</scope>
    <source>
        <strain evidence="2">UTEX B ZZ1240</strain>
    </source>
</reference>
<evidence type="ECO:0000313" key="2">
    <source>
        <dbReference type="EMBL" id="KAG5187033.1"/>
    </source>
</evidence>
<accession>A0A835Z5W7</accession>
<dbReference type="AlphaFoldDB" id="A0A835Z5W7"/>
<comment type="caution">
    <text evidence="2">The sequence shown here is derived from an EMBL/GenBank/DDBJ whole genome shotgun (WGS) entry which is preliminary data.</text>
</comment>
<evidence type="ECO:0000256" key="1">
    <source>
        <dbReference type="SAM" id="MobiDB-lite"/>
    </source>
</evidence>
<dbReference type="EMBL" id="JAFCMP010000097">
    <property type="protein sequence ID" value="KAG5187033.1"/>
    <property type="molecule type" value="Genomic_DNA"/>
</dbReference>
<protein>
    <submittedName>
        <fullName evidence="2">Uncharacterized protein</fullName>
    </submittedName>
</protein>
<keyword evidence="3" id="KW-1185">Reference proteome</keyword>
<feature type="region of interest" description="Disordered" evidence="1">
    <location>
        <begin position="111"/>
        <end position="150"/>
    </location>
</feature>
<dbReference type="Proteomes" id="UP000664859">
    <property type="component" value="Unassembled WGS sequence"/>
</dbReference>
<evidence type="ECO:0000313" key="3">
    <source>
        <dbReference type="Proteomes" id="UP000664859"/>
    </source>
</evidence>